<dbReference type="OrthoDB" id="3996873at2759"/>
<accession>A0A1E3NI91</accession>
<dbReference type="Proteomes" id="UP000094455">
    <property type="component" value="Unassembled WGS sequence"/>
</dbReference>
<proteinExistence type="predicted"/>
<dbReference type="AlphaFoldDB" id="A0A1E3NI91"/>
<evidence type="ECO:0000256" key="1">
    <source>
        <dbReference type="SAM" id="MobiDB-lite"/>
    </source>
</evidence>
<keyword evidence="3" id="KW-1185">Reference proteome</keyword>
<gene>
    <name evidence="2" type="ORF">PICMEDRAFT_17119</name>
</gene>
<feature type="region of interest" description="Disordered" evidence="1">
    <location>
        <begin position="75"/>
        <end position="109"/>
    </location>
</feature>
<name>A0A1E3NI91_9ASCO</name>
<organism evidence="2 3">
    <name type="scientific">Pichia membranifaciens NRRL Y-2026</name>
    <dbReference type="NCBI Taxonomy" id="763406"/>
    <lineage>
        <taxon>Eukaryota</taxon>
        <taxon>Fungi</taxon>
        <taxon>Dikarya</taxon>
        <taxon>Ascomycota</taxon>
        <taxon>Saccharomycotina</taxon>
        <taxon>Pichiomycetes</taxon>
        <taxon>Pichiales</taxon>
        <taxon>Pichiaceae</taxon>
        <taxon>Pichia</taxon>
    </lineage>
</organism>
<reference evidence="2 3" key="1">
    <citation type="journal article" date="2016" name="Proc. Natl. Acad. Sci. U.S.A.">
        <title>Comparative genomics of biotechnologically important yeasts.</title>
        <authorList>
            <person name="Riley R."/>
            <person name="Haridas S."/>
            <person name="Wolfe K.H."/>
            <person name="Lopes M.R."/>
            <person name="Hittinger C.T."/>
            <person name="Goeker M."/>
            <person name="Salamov A.A."/>
            <person name="Wisecaver J.H."/>
            <person name="Long T.M."/>
            <person name="Calvey C.H."/>
            <person name="Aerts A.L."/>
            <person name="Barry K.W."/>
            <person name="Choi C."/>
            <person name="Clum A."/>
            <person name="Coughlan A.Y."/>
            <person name="Deshpande S."/>
            <person name="Douglass A.P."/>
            <person name="Hanson S.J."/>
            <person name="Klenk H.-P."/>
            <person name="LaButti K.M."/>
            <person name="Lapidus A."/>
            <person name="Lindquist E.A."/>
            <person name="Lipzen A.M."/>
            <person name="Meier-Kolthoff J.P."/>
            <person name="Ohm R.A."/>
            <person name="Otillar R.P."/>
            <person name="Pangilinan J.L."/>
            <person name="Peng Y."/>
            <person name="Rokas A."/>
            <person name="Rosa C.A."/>
            <person name="Scheuner C."/>
            <person name="Sibirny A.A."/>
            <person name="Slot J.C."/>
            <person name="Stielow J.B."/>
            <person name="Sun H."/>
            <person name="Kurtzman C.P."/>
            <person name="Blackwell M."/>
            <person name="Grigoriev I.V."/>
            <person name="Jeffries T.W."/>
        </authorList>
    </citation>
    <scope>NUCLEOTIDE SEQUENCE [LARGE SCALE GENOMIC DNA]</scope>
    <source>
        <strain evidence="2 3">NRRL Y-2026</strain>
    </source>
</reference>
<protein>
    <recommendedName>
        <fullName evidence="4">Ubiquitin-like domain-containing protein</fullName>
    </recommendedName>
</protein>
<evidence type="ECO:0000313" key="3">
    <source>
        <dbReference type="Proteomes" id="UP000094455"/>
    </source>
</evidence>
<feature type="compositionally biased region" description="Basic and acidic residues" evidence="1">
    <location>
        <begin position="87"/>
        <end position="109"/>
    </location>
</feature>
<feature type="non-terminal residue" evidence="2">
    <location>
        <position position="174"/>
    </location>
</feature>
<dbReference type="RefSeq" id="XP_019016965.1">
    <property type="nucleotide sequence ID" value="XM_019161472.1"/>
</dbReference>
<dbReference type="EMBL" id="KV454004">
    <property type="protein sequence ID" value="ODQ45852.1"/>
    <property type="molecule type" value="Genomic_DNA"/>
</dbReference>
<evidence type="ECO:0008006" key="4">
    <source>
        <dbReference type="Google" id="ProtNLM"/>
    </source>
</evidence>
<sequence>MPPKKNNADLLLLKLKRQASTYLVECNVNDTLGELKQKLTKMINSTNGIKVNDEPISLDVRDSIIMQADTKRVPMPKIGLNDSDSDADAKGDEDIDIDDGKSTATEKNDASNVRVSVDAIKIGNFENSNDIYASKITEQSEPDETKLKGLGLQDFVALAFKLEGEEFRIYKPQY</sequence>
<dbReference type="GeneID" id="30178159"/>
<evidence type="ECO:0000313" key="2">
    <source>
        <dbReference type="EMBL" id="ODQ45852.1"/>
    </source>
</evidence>